<dbReference type="Gene3D" id="3.30.559.10">
    <property type="entry name" value="Chloramphenicol acetyltransferase-like domain"/>
    <property type="match status" value="2"/>
</dbReference>
<dbReference type="EMBL" id="SSOP01000005">
    <property type="protein sequence ID" value="KAB5595909.1"/>
    <property type="molecule type" value="Genomic_DNA"/>
</dbReference>
<dbReference type="Proteomes" id="UP000383932">
    <property type="component" value="Unassembled WGS sequence"/>
</dbReference>
<dbReference type="GO" id="GO:0016740">
    <property type="term" value="F:transferase activity"/>
    <property type="evidence" value="ECO:0007669"/>
    <property type="project" value="UniProtKB-KW"/>
</dbReference>
<evidence type="ECO:0000313" key="2">
    <source>
        <dbReference type="Proteomes" id="UP000383932"/>
    </source>
</evidence>
<proteinExistence type="predicted"/>
<comment type="caution">
    <text evidence="1">The sequence shown here is derived from an EMBL/GenBank/DDBJ whole genome shotgun (WGS) entry which is preliminary data.</text>
</comment>
<keyword evidence="1" id="KW-0808">Transferase</keyword>
<sequence length="452" mass="50615">MSTAYVLNLSFMDLNSAAESLVLSVGLTFGGKIDPLQVEDACSRIAKAWPLLGAHIFLDNETNQIKAAVPPSESAKLKHTSRALDATLAEVEKPYTKTQTISTQVTLRNEDLYRDYPLRDIEYYLSSGKPAFALHTAYLRDATIFTLTFLHLLMDMSGFSEFAKAFILALDGKPIPPLLSRNPWSALLPRALHLSDNPETRAGWTIWGAEQLTASRQAEQNALTIDGPVRQRTVYFPASEILRLKREAIKELQSAGHSISFLSSTDIIAAWLYKHTFIDIEEVERKNRFFYVVHTSNRFPDAFPPEETYIHNAFFIMSTENLTDAQLHSMSLAEVAHMIRLSVQKQTTQEQLLSQLKWKYEHAGQTQVPFSPGERLHGLAFGLGDLNVTKHIKQGTGTGKVLDVFYDITDTGRYASAIKFRDSEGGIVCNMDFGTRRWTSGKVAEYALEGQA</sequence>
<organism evidence="1 2">
    <name type="scientific">Ceratobasidium theobromae</name>
    <dbReference type="NCBI Taxonomy" id="1582974"/>
    <lineage>
        <taxon>Eukaryota</taxon>
        <taxon>Fungi</taxon>
        <taxon>Dikarya</taxon>
        <taxon>Basidiomycota</taxon>
        <taxon>Agaricomycotina</taxon>
        <taxon>Agaricomycetes</taxon>
        <taxon>Cantharellales</taxon>
        <taxon>Ceratobasidiaceae</taxon>
        <taxon>Ceratobasidium</taxon>
    </lineage>
</organism>
<name>A0A5N5QWB0_9AGAM</name>
<keyword evidence="2" id="KW-1185">Reference proteome</keyword>
<gene>
    <name evidence="1" type="ORF">CTheo_673</name>
</gene>
<evidence type="ECO:0000313" key="1">
    <source>
        <dbReference type="EMBL" id="KAB5595909.1"/>
    </source>
</evidence>
<dbReference type="InterPro" id="IPR023213">
    <property type="entry name" value="CAT-like_dom_sf"/>
</dbReference>
<reference evidence="1 2" key="1">
    <citation type="journal article" date="2019" name="Fungal Biol. Biotechnol.">
        <title>Draft genome sequence of fastidious pathogen Ceratobasidium theobromae, which causes vascular-streak dieback in Theobroma cacao.</title>
        <authorList>
            <person name="Ali S.S."/>
            <person name="Asman A."/>
            <person name="Shao J."/>
            <person name="Firmansyah A.P."/>
            <person name="Susilo A.W."/>
            <person name="Rosmana A."/>
            <person name="McMahon P."/>
            <person name="Junaid M."/>
            <person name="Guest D."/>
            <person name="Kheng T.Y."/>
            <person name="Meinhardt L.W."/>
            <person name="Bailey B.A."/>
        </authorList>
    </citation>
    <scope>NUCLEOTIDE SEQUENCE [LARGE SCALE GENOMIC DNA]</scope>
    <source>
        <strain evidence="1 2">CT2</strain>
    </source>
</reference>
<accession>A0A5N5QWB0</accession>
<dbReference type="OrthoDB" id="21502at2759"/>
<dbReference type="AlphaFoldDB" id="A0A5N5QWB0"/>
<protein>
    <submittedName>
        <fullName evidence="1">Transferase domain-containing protein</fullName>
    </submittedName>
</protein>